<dbReference type="Proteomes" id="UP000234275">
    <property type="component" value="Unassembled WGS sequence"/>
</dbReference>
<dbReference type="PANTHER" id="PTHR47660">
    <property type="entry name" value="TRANSCRIPTION FACTOR WITH C2H2 AND ZN(2)-CYS(6) DNA BINDING DOMAIN (EUROFUNG)-RELATED-RELATED"/>
    <property type="match status" value="1"/>
</dbReference>
<gene>
    <name evidence="7" type="ORF">P170DRAFT_429599</name>
</gene>
<dbReference type="AlphaFoldDB" id="A0A2I2FW71"/>
<keyword evidence="5" id="KW-0539">Nucleus</keyword>
<evidence type="ECO:0000256" key="2">
    <source>
        <dbReference type="ARBA" id="ARBA00022833"/>
    </source>
</evidence>
<evidence type="ECO:0000256" key="5">
    <source>
        <dbReference type="ARBA" id="ARBA00023242"/>
    </source>
</evidence>
<dbReference type="PANTHER" id="PTHR47660:SF3">
    <property type="entry name" value="FINGER DOMAIN PROTEIN, PUTATIVE (AFU_ORTHOLOGUE AFUA_4G03310)-RELATED"/>
    <property type="match status" value="1"/>
</dbReference>
<dbReference type="RefSeq" id="XP_024700166.1">
    <property type="nucleotide sequence ID" value="XM_024847900.1"/>
</dbReference>
<dbReference type="GeneID" id="36555599"/>
<keyword evidence="4" id="KW-0804">Transcription</keyword>
<name>A0A2I2FW71_9EURO</name>
<organism evidence="7 8">
    <name type="scientific">Aspergillus steynii IBT 23096</name>
    <dbReference type="NCBI Taxonomy" id="1392250"/>
    <lineage>
        <taxon>Eukaryota</taxon>
        <taxon>Fungi</taxon>
        <taxon>Dikarya</taxon>
        <taxon>Ascomycota</taxon>
        <taxon>Pezizomycotina</taxon>
        <taxon>Eurotiomycetes</taxon>
        <taxon>Eurotiomycetidae</taxon>
        <taxon>Eurotiales</taxon>
        <taxon>Aspergillaceae</taxon>
        <taxon>Aspergillus</taxon>
        <taxon>Aspergillus subgen. Circumdati</taxon>
    </lineage>
</organism>
<reference evidence="7 8" key="1">
    <citation type="submission" date="2016-12" db="EMBL/GenBank/DDBJ databases">
        <title>The genomes of Aspergillus section Nigri reveals drivers in fungal speciation.</title>
        <authorList>
            <consortium name="DOE Joint Genome Institute"/>
            <person name="Vesth T.C."/>
            <person name="Nybo J."/>
            <person name="Theobald S."/>
            <person name="Brandl J."/>
            <person name="Frisvad J.C."/>
            <person name="Nielsen K.F."/>
            <person name="Lyhne E.K."/>
            <person name="Kogle M.E."/>
            <person name="Kuo A."/>
            <person name="Riley R."/>
            <person name="Clum A."/>
            <person name="Nolan M."/>
            <person name="Lipzen A."/>
            <person name="Salamov A."/>
            <person name="Henrissat B."/>
            <person name="Wiebenga A."/>
            <person name="De Vries R.P."/>
            <person name="Grigoriev I.V."/>
            <person name="Mortensen U.H."/>
            <person name="Andersen M.R."/>
            <person name="Baker S.E."/>
        </authorList>
    </citation>
    <scope>NUCLEOTIDE SEQUENCE [LARGE SCALE GENOMIC DNA]</scope>
    <source>
        <strain evidence="7 8">IBT 23096</strain>
    </source>
</reference>
<feature type="region of interest" description="Disordered" evidence="6">
    <location>
        <begin position="1"/>
        <end position="35"/>
    </location>
</feature>
<keyword evidence="2" id="KW-0862">Zinc</keyword>
<keyword evidence="8" id="KW-1185">Reference proteome</keyword>
<dbReference type="VEuPathDB" id="FungiDB:P170DRAFT_429599"/>
<dbReference type="GO" id="GO:0046872">
    <property type="term" value="F:metal ion binding"/>
    <property type="evidence" value="ECO:0007669"/>
    <property type="project" value="UniProtKB-KW"/>
</dbReference>
<evidence type="ECO:0000256" key="1">
    <source>
        <dbReference type="ARBA" id="ARBA00022723"/>
    </source>
</evidence>
<evidence type="ECO:0000256" key="3">
    <source>
        <dbReference type="ARBA" id="ARBA00023015"/>
    </source>
</evidence>
<dbReference type="STRING" id="1392250.A0A2I2FW71"/>
<evidence type="ECO:0000313" key="7">
    <source>
        <dbReference type="EMBL" id="PLB44864.1"/>
    </source>
</evidence>
<protein>
    <recommendedName>
        <fullName evidence="9">C6 finger domain protein</fullName>
    </recommendedName>
</protein>
<accession>A0A2I2FW71</accession>
<keyword evidence="1" id="KW-0479">Metal-binding</keyword>
<dbReference type="EMBL" id="MSFO01000008">
    <property type="protein sequence ID" value="PLB44864.1"/>
    <property type="molecule type" value="Genomic_DNA"/>
</dbReference>
<proteinExistence type="predicted"/>
<evidence type="ECO:0000256" key="4">
    <source>
        <dbReference type="ARBA" id="ARBA00023163"/>
    </source>
</evidence>
<sequence>MPVPPATRTSPGAKAPTRPPVRRRERQIGGSQRRMADLQPGLDFTNVALRPYANVERMRNELLRCYLLSPPASEIPEAISPFTVQYISCVLATYPRCMLSDGGLPPLVHRAQVQGQEMPRALANCFSLVRMWYQAVPGSEAMVAGMVEQEMERLAGKPPGQGDYILLCTFQAYLLYSIMIYFSPLPNTSALKYKTMITLSELACRTVRNGFSCAAEHSHTRPPWETWIVAASKRRTFVTMELFRIAFNAGRLLPSSVTSELGDIFASGNRALWEASDRDSWGREHDRYLLDWEDGMLNTSELYRPEATAQKERVERWVQSVDEFGMMLFAVCAHIRGR</sequence>
<comment type="caution">
    <text evidence="7">The sequence shown here is derived from an EMBL/GenBank/DDBJ whole genome shotgun (WGS) entry which is preliminary data.</text>
</comment>
<evidence type="ECO:0000313" key="8">
    <source>
        <dbReference type="Proteomes" id="UP000234275"/>
    </source>
</evidence>
<evidence type="ECO:0000256" key="6">
    <source>
        <dbReference type="SAM" id="MobiDB-lite"/>
    </source>
</evidence>
<evidence type="ECO:0008006" key="9">
    <source>
        <dbReference type="Google" id="ProtNLM"/>
    </source>
</evidence>
<keyword evidence="3" id="KW-0805">Transcription regulation</keyword>
<dbReference type="OrthoDB" id="2441642at2759"/>